<sequence length="115" mass="12276">MAAHERRVGRRGISGDDEAPMTSMIPHQGVFVVPEARVIAVLDPLLLHEHKLTGDAGVERHEDHSAVACGRDGFVFRLAAVFALTLNLAAARAEVGVLRTHQLNSVFPYAGSAVG</sequence>
<dbReference type="AlphaFoldDB" id="A0AAU7D4T4"/>
<reference evidence="2" key="1">
    <citation type="submission" date="2023-03" db="EMBL/GenBank/DDBJ databases">
        <title>Edaphobacter sp.</title>
        <authorList>
            <person name="Huber K.J."/>
            <person name="Papendorf J."/>
            <person name="Pilke C."/>
            <person name="Bunk B."/>
            <person name="Sproeer C."/>
            <person name="Pester M."/>
        </authorList>
    </citation>
    <scope>NUCLEOTIDE SEQUENCE</scope>
    <source>
        <strain evidence="2">DSM 109920</strain>
    </source>
</reference>
<feature type="region of interest" description="Disordered" evidence="1">
    <location>
        <begin position="1"/>
        <end position="20"/>
    </location>
</feature>
<accession>A0AAU7D4T4</accession>
<dbReference type="EMBL" id="CP121195">
    <property type="protein sequence ID" value="XBH12441.1"/>
    <property type="molecule type" value="Genomic_DNA"/>
</dbReference>
<evidence type="ECO:0000313" key="2">
    <source>
        <dbReference type="EMBL" id="XBH12441.1"/>
    </source>
</evidence>
<dbReference type="RefSeq" id="WP_348269463.1">
    <property type="nucleotide sequence ID" value="NZ_CP121195.1"/>
</dbReference>
<evidence type="ECO:0000256" key="1">
    <source>
        <dbReference type="SAM" id="MobiDB-lite"/>
    </source>
</evidence>
<protein>
    <submittedName>
        <fullName evidence="2">Uncharacterized protein</fullName>
    </submittedName>
</protein>
<name>A0AAU7D4T4_9BACT</name>
<gene>
    <name evidence="2" type="ORF">P8936_12145</name>
</gene>
<organism evidence="2">
    <name type="scientific">Edaphobacter paludis</name>
    <dbReference type="NCBI Taxonomy" id="3035702"/>
    <lineage>
        <taxon>Bacteria</taxon>
        <taxon>Pseudomonadati</taxon>
        <taxon>Acidobacteriota</taxon>
        <taxon>Terriglobia</taxon>
        <taxon>Terriglobales</taxon>
        <taxon>Acidobacteriaceae</taxon>
        <taxon>Edaphobacter</taxon>
    </lineage>
</organism>
<proteinExistence type="predicted"/>